<proteinExistence type="predicted"/>
<dbReference type="EMBL" id="CAJNIZ010045400">
    <property type="protein sequence ID" value="CAE7719030.1"/>
    <property type="molecule type" value="Genomic_DNA"/>
</dbReference>
<gene>
    <name evidence="1" type="ORF">SPIL2461_LOCUS20459</name>
</gene>
<protein>
    <submittedName>
        <fullName evidence="1">Uncharacterized protein</fullName>
    </submittedName>
</protein>
<reference evidence="1" key="1">
    <citation type="submission" date="2021-02" db="EMBL/GenBank/DDBJ databases">
        <authorList>
            <person name="Dougan E. K."/>
            <person name="Rhodes N."/>
            <person name="Thang M."/>
            <person name="Chan C."/>
        </authorList>
    </citation>
    <scope>NUCLEOTIDE SEQUENCE</scope>
</reference>
<evidence type="ECO:0000313" key="2">
    <source>
        <dbReference type="Proteomes" id="UP000649617"/>
    </source>
</evidence>
<organism evidence="1 2">
    <name type="scientific">Symbiodinium pilosum</name>
    <name type="common">Dinoflagellate</name>
    <dbReference type="NCBI Taxonomy" id="2952"/>
    <lineage>
        <taxon>Eukaryota</taxon>
        <taxon>Sar</taxon>
        <taxon>Alveolata</taxon>
        <taxon>Dinophyceae</taxon>
        <taxon>Suessiales</taxon>
        <taxon>Symbiodiniaceae</taxon>
        <taxon>Symbiodinium</taxon>
    </lineage>
</organism>
<dbReference type="OrthoDB" id="419355at2759"/>
<keyword evidence="2" id="KW-1185">Reference proteome</keyword>
<comment type="caution">
    <text evidence="1">The sequence shown here is derived from an EMBL/GenBank/DDBJ whole genome shotgun (WGS) entry which is preliminary data.</text>
</comment>
<dbReference type="Proteomes" id="UP000649617">
    <property type="component" value="Unassembled WGS sequence"/>
</dbReference>
<dbReference type="AlphaFoldDB" id="A0A812X7D9"/>
<evidence type="ECO:0000313" key="1">
    <source>
        <dbReference type="EMBL" id="CAE7719030.1"/>
    </source>
</evidence>
<name>A0A812X7D9_SYMPI</name>
<accession>A0A812X7D9</accession>
<sequence length="197" mass="23020">MEPEEPFYGDELTYFASYAQPAYALKLPSMEQLTTWNPSIALASEESKAARNSFQREDTNLFDPQFRQDSAARALDLAGLTTLERYEACMQMLHPDRACDWYSWFRISGVTATMLNRYDHDDLARKRIWNAHCEWSCNYPNFCEQENFEVVLQAQQKVTPGIKILLELLRHDNPNLQVREHAWPFHIPRKAQEMATP</sequence>